<evidence type="ECO:0000256" key="3">
    <source>
        <dbReference type="ARBA" id="ARBA00029447"/>
    </source>
</evidence>
<feature type="transmembrane region" description="Helical" evidence="6">
    <location>
        <begin position="20"/>
        <end position="41"/>
    </location>
</feature>
<reference evidence="9 10" key="1">
    <citation type="submission" date="2017-01" db="EMBL/GenBank/DDBJ databases">
        <authorList>
            <person name="Mah S.A."/>
            <person name="Swanson W.J."/>
            <person name="Moy G.W."/>
            <person name="Vacquier V.D."/>
        </authorList>
    </citation>
    <scope>NUCLEOTIDE SEQUENCE [LARGE SCALE GENOMIC DNA]</scope>
    <source>
        <strain evidence="9 10">DSM 7027</strain>
    </source>
</reference>
<dbReference type="GO" id="GO:0007165">
    <property type="term" value="P:signal transduction"/>
    <property type="evidence" value="ECO:0007669"/>
    <property type="project" value="UniProtKB-KW"/>
</dbReference>
<keyword evidence="6" id="KW-0472">Membrane</keyword>
<evidence type="ECO:0000259" key="7">
    <source>
        <dbReference type="PROSITE" id="PS50111"/>
    </source>
</evidence>
<dbReference type="AlphaFoldDB" id="A0A1N6SB33"/>
<dbReference type="InterPro" id="IPR004089">
    <property type="entry name" value="MCPsignal_dom"/>
</dbReference>
<dbReference type="eggNOG" id="COG0840">
    <property type="taxonomic scope" value="Bacteria"/>
</dbReference>
<dbReference type="GO" id="GO:0016020">
    <property type="term" value="C:membrane"/>
    <property type="evidence" value="ECO:0007669"/>
    <property type="project" value="UniProtKB-SubCell"/>
</dbReference>
<dbReference type="Gene3D" id="1.10.287.950">
    <property type="entry name" value="Methyl-accepting chemotaxis protein"/>
    <property type="match status" value="1"/>
</dbReference>
<dbReference type="Pfam" id="PF00015">
    <property type="entry name" value="MCPsignal"/>
    <property type="match status" value="1"/>
</dbReference>
<dbReference type="SMART" id="SM00283">
    <property type="entry name" value="MA"/>
    <property type="match status" value="1"/>
</dbReference>
<evidence type="ECO:0000256" key="4">
    <source>
        <dbReference type="PROSITE-ProRule" id="PRU00284"/>
    </source>
</evidence>
<evidence type="ECO:0000256" key="6">
    <source>
        <dbReference type="SAM" id="Phobius"/>
    </source>
</evidence>
<dbReference type="RefSeq" id="WP_076462756.1">
    <property type="nucleotide sequence ID" value="NZ_FTMN01000004.1"/>
</dbReference>
<protein>
    <submittedName>
        <fullName evidence="9">Methyl-accepting chemotaxis protein</fullName>
    </submittedName>
</protein>
<evidence type="ECO:0000313" key="10">
    <source>
        <dbReference type="Proteomes" id="UP000186895"/>
    </source>
</evidence>
<dbReference type="PANTHER" id="PTHR32089:SF112">
    <property type="entry name" value="LYSOZYME-LIKE PROTEIN-RELATED"/>
    <property type="match status" value="1"/>
</dbReference>
<dbReference type="PROSITE" id="PS50885">
    <property type="entry name" value="HAMP"/>
    <property type="match status" value="1"/>
</dbReference>
<evidence type="ECO:0000313" key="9">
    <source>
        <dbReference type="EMBL" id="SIQ38308.1"/>
    </source>
</evidence>
<keyword evidence="2 4" id="KW-0807">Transducer</keyword>
<dbReference type="Proteomes" id="UP000186895">
    <property type="component" value="Unassembled WGS sequence"/>
</dbReference>
<dbReference type="EMBL" id="FTMN01000004">
    <property type="protein sequence ID" value="SIQ38308.1"/>
    <property type="molecule type" value="Genomic_DNA"/>
</dbReference>
<feature type="coiled-coil region" evidence="5">
    <location>
        <begin position="215"/>
        <end position="249"/>
    </location>
</feature>
<dbReference type="PROSITE" id="PS50111">
    <property type="entry name" value="CHEMOTAXIS_TRANSDUC_2"/>
    <property type="match status" value="1"/>
</dbReference>
<keyword evidence="6" id="KW-1133">Transmembrane helix</keyword>
<feature type="domain" description="Methyl-accepting transducer" evidence="7">
    <location>
        <begin position="151"/>
        <end position="387"/>
    </location>
</feature>
<keyword evidence="5" id="KW-0175">Coiled coil</keyword>
<dbReference type="InterPro" id="IPR003660">
    <property type="entry name" value="HAMP_dom"/>
</dbReference>
<evidence type="ECO:0000256" key="2">
    <source>
        <dbReference type="ARBA" id="ARBA00023224"/>
    </source>
</evidence>
<dbReference type="SUPFAM" id="SSF58104">
    <property type="entry name" value="Methyl-accepting chemotaxis protein (MCP) signaling domain"/>
    <property type="match status" value="1"/>
</dbReference>
<dbReference type="PANTHER" id="PTHR32089">
    <property type="entry name" value="METHYL-ACCEPTING CHEMOTAXIS PROTEIN MCPB"/>
    <property type="match status" value="1"/>
</dbReference>
<comment type="similarity">
    <text evidence="3">Belongs to the methyl-accepting chemotaxis (MCP) protein family.</text>
</comment>
<evidence type="ECO:0000259" key="8">
    <source>
        <dbReference type="PROSITE" id="PS50885"/>
    </source>
</evidence>
<name>A0A1N6SB33_9GAMM</name>
<comment type="subcellular location">
    <subcellularLocation>
        <location evidence="1">Membrane</location>
    </subcellularLocation>
</comment>
<accession>A0A1N6SB33</accession>
<dbReference type="SMART" id="SM00304">
    <property type="entry name" value="HAMP"/>
    <property type="match status" value="1"/>
</dbReference>
<dbReference type="CDD" id="cd06225">
    <property type="entry name" value="HAMP"/>
    <property type="match status" value="1"/>
</dbReference>
<feature type="transmembrane region" description="Helical" evidence="6">
    <location>
        <begin position="69"/>
        <end position="90"/>
    </location>
</feature>
<proteinExistence type="inferred from homology"/>
<evidence type="ECO:0000256" key="5">
    <source>
        <dbReference type="SAM" id="Coils"/>
    </source>
</evidence>
<keyword evidence="6" id="KW-0812">Transmembrane</keyword>
<evidence type="ECO:0000256" key="1">
    <source>
        <dbReference type="ARBA" id="ARBA00004370"/>
    </source>
</evidence>
<organism evidence="9 10">
    <name type="scientific">Marinobacterium stanieri</name>
    <dbReference type="NCBI Taxonomy" id="49186"/>
    <lineage>
        <taxon>Bacteria</taxon>
        <taxon>Pseudomonadati</taxon>
        <taxon>Pseudomonadota</taxon>
        <taxon>Gammaproteobacteria</taxon>
        <taxon>Oceanospirillales</taxon>
        <taxon>Oceanospirillaceae</taxon>
        <taxon>Marinobacterium</taxon>
    </lineage>
</organism>
<keyword evidence="10" id="KW-1185">Reference proteome</keyword>
<feature type="domain" description="HAMP" evidence="8">
    <location>
        <begin position="92"/>
        <end position="146"/>
    </location>
</feature>
<dbReference type="STRING" id="49186.SAMN05421647_104150"/>
<dbReference type="Pfam" id="PF00672">
    <property type="entry name" value="HAMP"/>
    <property type="match status" value="1"/>
</dbReference>
<dbReference type="GO" id="GO:0006935">
    <property type="term" value="P:chemotaxis"/>
    <property type="evidence" value="ECO:0007669"/>
    <property type="project" value="UniProtKB-ARBA"/>
</dbReference>
<sequence length="600" mass="66285">MSLYRTIEKTFFHTLTRKILGNVVFLILPSLIMVGVSVWIYRSLLEFHELLPEVTEAGTRLMELADVTVTLAAIMLVLTLGGAVFALLFMRHLFLHPIASMTEVLGAVRNRDGDISATLPAHTHDEISQMAHSYNDFSSTLKQMIADTRERSVKVSLSAAQLQQVVMAAEKSAATQVDKAQAVFQASQESTEAIDGIAANTLSISERNSHNLTEVRDASTELSRVSEQVNRIESQVQSFQQVVEQLATNSASIIDILSLVQGFSEQTNLLALNASIEAARAGEAGRGFAVVADEVRTLSQKVNAATVEIDAKVNEMVSLVDNTRSGAEVIMQGVSETDTFMAQTSERFGQMVQDFEALNGQLGEISAAIEELSYTNKHSHEQVSEITQLADEIRSEMEVSGGHSRDLDSATEEMQALLSRFTIGYGGFETMLKGAEKWAHRVEKEMEAMAAEGVDLFDTRYVRTNAGQEPAKFDTKYVDTFTRRVQPLYDQCVSEIPAFMIASGFDLNSYCPAHITKVSQPLTGDFATDNALSRHRRMYDGTRAELRRANHDAPFLLQTFIRDTGEILNSLSIPMYVNGRRWGSFAVAFTPDHLLDVNKN</sequence>
<gene>
    <name evidence="9" type="ORF">SAMN05421647_104150</name>
</gene>